<reference evidence="5" key="1">
    <citation type="submission" date="2016-07" db="EMBL/GenBank/DDBJ databases">
        <authorList>
            <person name="Florea S."/>
            <person name="Webb J.S."/>
            <person name="Jaromczyk J."/>
            <person name="Schardl C.L."/>
        </authorList>
    </citation>
    <scope>NUCLEOTIDE SEQUENCE [LARGE SCALE GENOMIC DNA]</scope>
    <source>
        <strain evidence="5">CY1</strain>
    </source>
</reference>
<dbReference type="SUPFAM" id="SSF50939">
    <property type="entry name" value="Sialidases"/>
    <property type="match status" value="2"/>
</dbReference>
<evidence type="ECO:0000313" key="4">
    <source>
        <dbReference type="EMBL" id="OPH48663.1"/>
    </source>
</evidence>
<dbReference type="OrthoDB" id="2514479at2"/>
<dbReference type="PANTHER" id="PTHR10628">
    <property type="entry name" value="SIALIDASE"/>
    <property type="match status" value="1"/>
</dbReference>
<comment type="similarity">
    <text evidence="2">Belongs to the glycosyl hydrolase 33 family.</text>
</comment>
<proteinExistence type="inferred from homology"/>
<sequence>MANVQVSPPGALAQQPYVAVNWLNTNNILVSATDFTSGPPLVAVYLSNDSGNTWSPTILPLPSGFLGGESNVVAYGFSSIFLVASHVFNAVSGTIVVYRSTDNGMTFSAPIIVAPGYGTFTNNVQVIVEIDNAQASSFQGNSYLIYVHGFNTDVIGGSTVFFQRSLDGGVTWQQSVLVSPEASIVTRSDIGIGLSGIVYVAYITLSPTTEFKVSRSLDGGETFLPAVSVSSVTLVPDVLPVTGYGFLVLTSANIATDTSSFPTSGNVYVTWQDNRLGYAAIFLSTSLDDGVTWSAPLLISNSGPGFQNFFPAIAVSPKTGLITVIYYSNQADGFDLNTYVAESSNGGNTFTVSQLSTAPSNPNAGSATPVTTIGYYIDIASSPPANFIGVWTDTRTGAQAIFSGT</sequence>
<dbReference type="InterPro" id="IPR036278">
    <property type="entry name" value="Sialidase_sf"/>
</dbReference>
<dbReference type="InterPro" id="IPR015943">
    <property type="entry name" value="WD40/YVTN_repeat-like_dom_sf"/>
</dbReference>
<dbReference type="Gene3D" id="2.130.10.10">
    <property type="entry name" value="YVTN repeat-like/Quinoprotein amine dehydrogenase"/>
    <property type="match status" value="1"/>
</dbReference>
<evidence type="ECO:0000256" key="2">
    <source>
        <dbReference type="ARBA" id="ARBA00009348"/>
    </source>
</evidence>
<protein>
    <recommendedName>
        <fullName evidence="3">exo-alpha-sialidase</fullName>
        <ecNumber evidence="3">3.2.1.18</ecNumber>
    </recommendedName>
</protein>
<gene>
    <name evidence="4" type="ORF">BC351_09435</name>
</gene>
<evidence type="ECO:0000256" key="3">
    <source>
        <dbReference type="ARBA" id="ARBA00012733"/>
    </source>
</evidence>
<dbReference type="EC" id="3.2.1.18" evidence="3"/>
<dbReference type="GO" id="GO:0006689">
    <property type="term" value="P:ganglioside catabolic process"/>
    <property type="evidence" value="ECO:0007669"/>
    <property type="project" value="TreeGrafter"/>
</dbReference>
<keyword evidence="5" id="KW-1185">Reference proteome</keyword>
<evidence type="ECO:0000256" key="1">
    <source>
        <dbReference type="ARBA" id="ARBA00000427"/>
    </source>
</evidence>
<organism evidence="4 5">
    <name type="scientific">Paenibacillus ferrarius</name>
    <dbReference type="NCBI Taxonomy" id="1469647"/>
    <lineage>
        <taxon>Bacteria</taxon>
        <taxon>Bacillati</taxon>
        <taxon>Bacillota</taxon>
        <taxon>Bacilli</taxon>
        <taxon>Bacillales</taxon>
        <taxon>Paenibacillaceae</taxon>
        <taxon>Paenibacillus</taxon>
    </lineage>
</organism>
<dbReference type="InterPro" id="IPR026856">
    <property type="entry name" value="Sialidase_fam"/>
</dbReference>
<dbReference type="GO" id="GO:0016020">
    <property type="term" value="C:membrane"/>
    <property type="evidence" value="ECO:0007669"/>
    <property type="project" value="TreeGrafter"/>
</dbReference>
<dbReference type="GO" id="GO:0009313">
    <property type="term" value="P:oligosaccharide catabolic process"/>
    <property type="evidence" value="ECO:0007669"/>
    <property type="project" value="TreeGrafter"/>
</dbReference>
<comment type="catalytic activity">
    <reaction evidence="1">
        <text>Hydrolysis of alpha-(2-&gt;3)-, alpha-(2-&gt;6)-, alpha-(2-&gt;8)- glycosidic linkages of terminal sialic acid residues in oligosaccharides, glycoproteins, glycolipids, colominic acid and synthetic substrates.</text>
        <dbReference type="EC" id="3.2.1.18"/>
    </reaction>
</comment>
<name>A0A1V4HB93_9BACL</name>
<comment type="caution">
    <text evidence="4">The sequence shown here is derived from an EMBL/GenBank/DDBJ whole genome shotgun (WGS) entry which is preliminary data.</text>
</comment>
<dbReference type="EMBL" id="MBTG01000045">
    <property type="protein sequence ID" value="OPH48663.1"/>
    <property type="molecule type" value="Genomic_DNA"/>
</dbReference>
<dbReference type="GO" id="GO:0004308">
    <property type="term" value="F:exo-alpha-sialidase activity"/>
    <property type="evidence" value="ECO:0007669"/>
    <property type="project" value="UniProtKB-EC"/>
</dbReference>
<dbReference type="AlphaFoldDB" id="A0A1V4HB93"/>
<accession>A0A1V4HB93</accession>
<dbReference type="Gene3D" id="2.120.10.10">
    <property type="match status" value="1"/>
</dbReference>
<dbReference type="RefSeq" id="WP_079419252.1">
    <property type="nucleotide sequence ID" value="NZ_MBTG01000045.1"/>
</dbReference>
<evidence type="ECO:0000313" key="5">
    <source>
        <dbReference type="Proteomes" id="UP000190626"/>
    </source>
</evidence>
<dbReference type="GO" id="GO:0005737">
    <property type="term" value="C:cytoplasm"/>
    <property type="evidence" value="ECO:0007669"/>
    <property type="project" value="TreeGrafter"/>
</dbReference>
<dbReference type="CDD" id="cd15482">
    <property type="entry name" value="Sialidase_non-viral"/>
    <property type="match status" value="1"/>
</dbReference>
<dbReference type="PANTHER" id="PTHR10628:SF30">
    <property type="entry name" value="EXO-ALPHA-SIALIDASE"/>
    <property type="match status" value="1"/>
</dbReference>
<dbReference type="STRING" id="1469647.BC351_09435"/>
<dbReference type="Proteomes" id="UP000190626">
    <property type="component" value="Unassembled WGS sequence"/>
</dbReference>